<keyword evidence="3" id="KW-1185">Reference proteome</keyword>
<accession>A0A699YHH1</accession>
<evidence type="ECO:0000313" key="3">
    <source>
        <dbReference type="Proteomes" id="UP000485058"/>
    </source>
</evidence>
<evidence type="ECO:0000256" key="1">
    <source>
        <dbReference type="SAM" id="SignalP"/>
    </source>
</evidence>
<feature type="signal peptide" evidence="1">
    <location>
        <begin position="1"/>
        <end position="26"/>
    </location>
</feature>
<comment type="caution">
    <text evidence="2">The sequence shown here is derived from an EMBL/GenBank/DDBJ whole genome shotgun (WGS) entry which is preliminary data.</text>
</comment>
<dbReference type="Proteomes" id="UP000485058">
    <property type="component" value="Unassembled WGS sequence"/>
</dbReference>
<proteinExistence type="predicted"/>
<dbReference type="EMBL" id="BLLF01000040">
    <property type="protein sequence ID" value="GFH06476.1"/>
    <property type="molecule type" value="Genomic_DNA"/>
</dbReference>
<protein>
    <submittedName>
        <fullName evidence="2">Uncharacterized protein</fullName>
    </submittedName>
</protein>
<dbReference type="AlphaFoldDB" id="A0A699YHH1"/>
<organism evidence="2 3">
    <name type="scientific">Haematococcus lacustris</name>
    <name type="common">Green alga</name>
    <name type="synonym">Haematococcus pluvialis</name>
    <dbReference type="NCBI Taxonomy" id="44745"/>
    <lineage>
        <taxon>Eukaryota</taxon>
        <taxon>Viridiplantae</taxon>
        <taxon>Chlorophyta</taxon>
        <taxon>core chlorophytes</taxon>
        <taxon>Chlorophyceae</taxon>
        <taxon>CS clade</taxon>
        <taxon>Chlamydomonadales</taxon>
        <taxon>Haematococcaceae</taxon>
        <taxon>Haematococcus</taxon>
    </lineage>
</organism>
<feature type="chain" id="PRO_5025368137" evidence="1">
    <location>
        <begin position="27"/>
        <end position="50"/>
    </location>
</feature>
<feature type="non-terminal residue" evidence="2">
    <location>
        <position position="1"/>
    </location>
</feature>
<keyword evidence="1" id="KW-0732">Signal</keyword>
<sequence>MPRCRAGAALLHAQALLRLLYGEAHAVSEACQFLPFTVPGLSNSQAAALH</sequence>
<reference evidence="2 3" key="1">
    <citation type="submission" date="2020-02" db="EMBL/GenBank/DDBJ databases">
        <title>Draft genome sequence of Haematococcus lacustris strain NIES-144.</title>
        <authorList>
            <person name="Morimoto D."/>
            <person name="Nakagawa S."/>
            <person name="Yoshida T."/>
            <person name="Sawayama S."/>
        </authorList>
    </citation>
    <scope>NUCLEOTIDE SEQUENCE [LARGE SCALE GENOMIC DNA]</scope>
    <source>
        <strain evidence="2 3">NIES-144</strain>
    </source>
</reference>
<gene>
    <name evidence="2" type="ORF">HaLaN_01117</name>
</gene>
<feature type="non-terminal residue" evidence="2">
    <location>
        <position position="50"/>
    </location>
</feature>
<evidence type="ECO:0000313" key="2">
    <source>
        <dbReference type="EMBL" id="GFH06476.1"/>
    </source>
</evidence>
<name>A0A699YHH1_HAELA</name>